<evidence type="ECO:0000313" key="1">
    <source>
        <dbReference type="EMBL" id="KAA1122287.1"/>
    </source>
</evidence>
<reference evidence="1 2" key="1">
    <citation type="submission" date="2019-05" db="EMBL/GenBank/DDBJ databases">
        <title>Emergence of the Ug99 lineage of the wheat stem rust pathogen through somatic hybridization.</title>
        <authorList>
            <person name="Li F."/>
            <person name="Upadhyaya N.M."/>
            <person name="Sperschneider J."/>
            <person name="Matny O."/>
            <person name="Nguyen-Phuc H."/>
            <person name="Mago R."/>
            <person name="Raley C."/>
            <person name="Miller M.E."/>
            <person name="Silverstein K.A.T."/>
            <person name="Henningsen E."/>
            <person name="Hirsch C.D."/>
            <person name="Visser B."/>
            <person name="Pretorius Z.A."/>
            <person name="Steffenson B.J."/>
            <person name="Schwessinger B."/>
            <person name="Dodds P.N."/>
            <person name="Figueroa M."/>
        </authorList>
    </citation>
    <scope>NUCLEOTIDE SEQUENCE [LARGE SCALE GENOMIC DNA]</scope>
    <source>
        <strain evidence="1 2">Ug99</strain>
    </source>
</reference>
<sequence length="198" mass="21316">MRSPQSAAEDVDRSSRSSAHNLQVVLDFDLGDLGPLYWPRNPCVECARAPSRVLRSDPGVQLPWALEIGSQTTQAINLSPDAMKLIACDYSSQDAWPEMSPYCRILSSMPKPSPKPIPTPIPLPDGIGSTLQYSSAHLSRIDECSARAVVSSLLVDPEDATEAESDADSIADTGVDPSKIAQTPAFVFVFTLSVDVFP</sequence>
<dbReference type="AlphaFoldDB" id="A0A5B0R9G8"/>
<comment type="caution">
    <text evidence="1">The sequence shown here is derived from an EMBL/GenBank/DDBJ whole genome shotgun (WGS) entry which is preliminary data.</text>
</comment>
<accession>A0A5B0R9G8</accession>
<gene>
    <name evidence="1" type="ORF">PGTUg99_036220</name>
</gene>
<evidence type="ECO:0000313" key="2">
    <source>
        <dbReference type="Proteomes" id="UP000325313"/>
    </source>
</evidence>
<dbReference type="EMBL" id="VDEP01000236">
    <property type="protein sequence ID" value="KAA1122287.1"/>
    <property type="molecule type" value="Genomic_DNA"/>
</dbReference>
<dbReference type="Proteomes" id="UP000325313">
    <property type="component" value="Unassembled WGS sequence"/>
</dbReference>
<protein>
    <submittedName>
        <fullName evidence="1">Uncharacterized protein</fullName>
    </submittedName>
</protein>
<name>A0A5B0R9G8_PUCGR</name>
<organism evidence="1 2">
    <name type="scientific">Puccinia graminis f. sp. tritici</name>
    <dbReference type="NCBI Taxonomy" id="56615"/>
    <lineage>
        <taxon>Eukaryota</taxon>
        <taxon>Fungi</taxon>
        <taxon>Dikarya</taxon>
        <taxon>Basidiomycota</taxon>
        <taxon>Pucciniomycotina</taxon>
        <taxon>Pucciniomycetes</taxon>
        <taxon>Pucciniales</taxon>
        <taxon>Pucciniaceae</taxon>
        <taxon>Puccinia</taxon>
    </lineage>
</organism>
<proteinExistence type="predicted"/>